<organism evidence="11 12">
    <name type="scientific">Plasmopara halstedii</name>
    <name type="common">Downy mildew of sunflower</name>
    <dbReference type="NCBI Taxonomy" id="4781"/>
    <lineage>
        <taxon>Eukaryota</taxon>
        <taxon>Sar</taxon>
        <taxon>Stramenopiles</taxon>
        <taxon>Oomycota</taxon>
        <taxon>Peronosporomycetes</taxon>
        <taxon>Peronosporales</taxon>
        <taxon>Peronosporaceae</taxon>
        <taxon>Plasmopara</taxon>
    </lineage>
</organism>
<evidence type="ECO:0000259" key="9">
    <source>
        <dbReference type="PROSITE" id="PS50290"/>
    </source>
</evidence>
<dbReference type="InterPro" id="IPR050517">
    <property type="entry name" value="DDR_Repair_Kinase"/>
</dbReference>
<keyword evidence="12" id="KW-1185">Reference proteome</keyword>
<evidence type="ECO:0000256" key="1">
    <source>
        <dbReference type="ARBA" id="ARBA00012513"/>
    </source>
</evidence>
<evidence type="ECO:0000256" key="3">
    <source>
        <dbReference type="ARBA" id="ARBA00022741"/>
    </source>
</evidence>
<dbReference type="STRING" id="4781.A0A0P1AVW8"/>
<dbReference type="OMA" id="CHCDAKD"/>
<keyword evidence="7" id="KW-0175">Coiled coil</keyword>
<evidence type="ECO:0000256" key="8">
    <source>
        <dbReference type="SAM" id="MobiDB-lite"/>
    </source>
</evidence>
<dbReference type="InterPro" id="IPR011009">
    <property type="entry name" value="Kinase-like_dom_sf"/>
</dbReference>
<name>A0A0P1AVW8_PLAHL</name>
<evidence type="ECO:0000313" key="12">
    <source>
        <dbReference type="Proteomes" id="UP000054928"/>
    </source>
</evidence>
<dbReference type="SMART" id="SM01343">
    <property type="entry name" value="FATC"/>
    <property type="match status" value="1"/>
</dbReference>
<evidence type="ECO:0000313" key="11">
    <source>
        <dbReference type="EMBL" id="CEG45929.1"/>
    </source>
</evidence>
<feature type="compositionally biased region" description="Low complexity" evidence="8">
    <location>
        <begin position="1929"/>
        <end position="1942"/>
    </location>
</feature>
<evidence type="ECO:0000256" key="4">
    <source>
        <dbReference type="ARBA" id="ARBA00022777"/>
    </source>
</evidence>
<feature type="region of interest" description="Disordered" evidence="8">
    <location>
        <begin position="1927"/>
        <end position="1946"/>
    </location>
</feature>
<evidence type="ECO:0000256" key="6">
    <source>
        <dbReference type="ARBA" id="ARBA00023161"/>
    </source>
</evidence>
<keyword evidence="2" id="KW-0808">Transferase</keyword>
<keyword evidence="6" id="KW-0866">Nonsense-mediated mRNA decay</keyword>
<dbReference type="EC" id="2.7.11.1" evidence="1"/>
<evidence type="ECO:0000256" key="7">
    <source>
        <dbReference type="SAM" id="Coils"/>
    </source>
</evidence>
<dbReference type="Gene3D" id="3.30.1010.10">
    <property type="entry name" value="Phosphatidylinositol 3-kinase Catalytic Subunit, Chain A, domain 4"/>
    <property type="match status" value="1"/>
</dbReference>
<keyword evidence="3" id="KW-0547">Nucleotide-binding</keyword>
<dbReference type="GO" id="GO:0005524">
    <property type="term" value="F:ATP binding"/>
    <property type="evidence" value="ECO:0007669"/>
    <property type="project" value="UniProtKB-KW"/>
</dbReference>
<dbReference type="InterPro" id="IPR000403">
    <property type="entry name" value="PI3/4_kinase_cat_dom"/>
</dbReference>
<dbReference type="Gene3D" id="1.10.1070.11">
    <property type="entry name" value="Phosphatidylinositol 3-/4-kinase, catalytic domain"/>
    <property type="match status" value="1"/>
</dbReference>
<dbReference type="InterPro" id="IPR031559">
    <property type="entry name" value="SMG1"/>
</dbReference>
<dbReference type="PANTHER" id="PTHR11139">
    <property type="entry name" value="ATAXIA TELANGIECTASIA MUTATED ATM -RELATED"/>
    <property type="match status" value="1"/>
</dbReference>
<dbReference type="Pfam" id="PF02260">
    <property type="entry name" value="FATC"/>
    <property type="match status" value="1"/>
</dbReference>
<keyword evidence="4 11" id="KW-0418">Kinase</keyword>
<dbReference type="InterPro" id="IPR036940">
    <property type="entry name" value="PI3/4_kinase_cat_sf"/>
</dbReference>
<dbReference type="Pfam" id="PF00454">
    <property type="entry name" value="PI3_PI4_kinase"/>
    <property type="match status" value="1"/>
</dbReference>
<accession>A0A0P1AVW8</accession>
<dbReference type="InterPro" id="IPR003152">
    <property type="entry name" value="FATC_dom"/>
</dbReference>
<evidence type="ECO:0000259" key="10">
    <source>
        <dbReference type="PROSITE" id="PS51190"/>
    </source>
</evidence>
<dbReference type="PROSITE" id="PS51190">
    <property type="entry name" value="FATC"/>
    <property type="match status" value="1"/>
</dbReference>
<evidence type="ECO:0000256" key="5">
    <source>
        <dbReference type="ARBA" id="ARBA00022840"/>
    </source>
</evidence>
<dbReference type="Proteomes" id="UP000054928">
    <property type="component" value="Unassembled WGS sequence"/>
</dbReference>
<dbReference type="Pfam" id="PF15785">
    <property type="entry name" value="SMG1"/>
    <property type="match status" value="1"/>
</dbReference>
<feature type="coiled-coil region" evidence="7">
    <location>
        <begin position="2965"/>
        <end position="2992"/>
    </location>
</feature>
<dbReference type="OrthoDB" id="381190at2759"/>
<keyword evidence="5" id="KW-0067">ATP-binding</keyword>
<dbReference type="PROSITE" id="PS50290">
    <property type="entry name" value="PI3_4_KINASE_3"/>
    <property type="match status" value="1"/>
</dbReference>
<dbReference type="GO" id="GO:0000184">
    <property type="term" value="P:nuclear-transcribed mRNA catabolic process, nonsense-mediated decay"/>
    <property type="evidence" value="ECO:0007669"/>
    <property type="project" value="UniProtKB-KW"/>
</dbReference>
<evidence type="ECO:0000256" key="2">
    <source>
        <dbReference type="ARBA" id="ARBA00022679"/>
    </source>
</evidence>
<dbReference type="RefSeq" id="XP_024582298.1">
    <property type="nucleotide sequence ID" value="XM_024716728.1"/>
</dbReference>
<feature type="domain" description="FATC" evidence="10">
    <location>
        <begin position="3301"/>
        <end position="3333"/>
    </location>
</feature>
<feature type="domain" description="PI3K/PI4K catalytic" evidence="9">
    <location>
        <begin position="1825"/>
        <end position="2164"/>
    </location>
</feature>
<reference evidence="12" key="1">
    <citation type="submission" date="2014-09" db="EMBL/GenBank/DDBJ databases">
        <authorList>
            <person name="Sharma Rahul"/>
            <person name="Thines Marco"/>
        </authorList>
    </citation>
    <scope>NUCLEOTIDE SEQUENCE [LARGE SCALE GENOMIC DNA]</scope>
</reference>
<dbReference type="PROSITE" id="PS00916">
    <property type="entry name" value="PI3_4_KINASE_2"/>
    <property type="match status" value="1"/>
</dbReference>
<dbReference type="SUPFAM" id="SSF56112">
    <property type="entry name" value="Protein kinase-like (PK-like)"/>
    <property type="match status" value="1"/>
</dbReference>
<sequence length="3333" mass="374373">MRPAASDATLPPFNPLMALQLLLSAGAMSVKKRVKAAQQLEEYFRHLSPTPGLLMSQELQTSVMAMLLALSAHNPTGFSNWIGNNRQPGYEPWLVQWSYALLLQTEKTVPRDKKDDDLNWQEESFEFKQFDRVFAGVMQMWRTLLDHTADVALVDQLVKYLQALLMQSDTNMWHLLMLKKLQPHFVDVADVLVGWMMSTGPHSPLREEILALSNNFGRLWADNSVFSLQLMNSFVDEILSLCEYWNQDGDSDRLSTLLTCFMMVAQCVPVLALEGAESPFKKVLDCVAACPQPEYSIFCLANCSDYLVSVSNSGQSSFAPQSIAAIGFLLHHCAVQSCLRDCEVDKILTVLCNACKLANANFSSISDSPFVQSVAISILGDEISSRYVNKSGQFQRVKLLDCLLRLEVANVVPYVTQLCLQLVKVGGIGAVKVFGESALQNLNDLNGETKDTYFVFAATCFILVSRDLKRLNLVNDNCAMHVIAIFDLISATLKKTHRCQPELTPRQLCLVLKMACAFLEAICHHIDTLSDVVETMREASLHILEFAIGLLYSEPMVLRNHRLTTDTLQMIYSMISKATIIPLIPQDLSRSLLKMTAKVLYSSSVRVRDKCIRLLEVFNRRTDACNIAKEVFDMILILLLDPSPVIQRTIVSSAFSSVARSALSKQISLCKRRSRSQYIIPSFVGADFESIFCRFLFRECDESEWSRVCRSIMARTKPNVAFGNTGVLLGAVRQAAAWCVQNRLRTFIGGPAQNFASIERLLQEYSDEAQNRAGVALQNNNADNLSCTSSTNSIPHQLLNWLLLEFVNELELRMTLAIRAPEMDQSKSESEEYKTVLFFRTNKVVCDDWLNRIRPYLVEMTKCAPCYELKRYHCHALMIICYNKLSKAMTSYTSFESFEVMTKELTQAEKDLDAALFSLCQCHCDAKDADSIIGFQQWSVSLTTTLNDIYQLQKGNKDIPEYYRKMPLFKWLIAIRYEAEMRYEDAAMEYETVLDKVLAREMLEENCPGKIFESPMYFLRMSPSALLGCIKQCAQCYAALREWTKLRKLVSRCIDLVSSLVNYNYPIEEINAILSCCDCWSNKIGIVSDLETSTDDTVKENDQKEDHINEAAQALRVWDAVAETNLGPSSASLLNQPSVAQLRQDLIPLALQPSPWNGYVGEKIGKNAEEIVLRLFNVLHPVKQSPPETVLEIVKLNPKVYDSITWAQTYCRPRWNSDAESLHLSGIARLARKQHNYSLAQALLKKAENIKDASLVAAMTLIYEKAKLLEASGMMKQGRELLETQCGKVLQLIGCGDTTGIESVATRSFLHLAGLSGSAANEEYSSSAVTLFASSAIGANSIKIADDLSSASFFTPNPQDAFADRCFQTALALSPHSAKAWTHYSHWCYGLGKREMKQIIDHHGYVKLNFEDESELNGLMDEIGLCKGDRDQIFHAFCQVLEKGDLISKRIENFRQLCTELALSDHNQDAIDRLMRLHRKCHLSIFHYHALAARGYGKYLIMRYSDSSHCIPRQEGTMIVLRMLGILTQFGSENEVVLALQDVILHGPVIPWSYVVPQVIARANHSVPIVATLICSILKRLAARFPHAIVYPAVVDAMDFEASGHAEDYGVNRFSVAVLKELQNASSGQLEGVRLLVSELCRISILWDENWISTLVKLSADVSRRVSTLEKEACRLEKNTSLSTKEKYELTYRKMVAIMKPIYVSISELWEETCGNARDHHALTPHERNFLVDYGRLIDKAMTNFRDGCNAEYHLASRITATDLWQPFVDILTLMNARGNREQLPLLEISPAMASTSRLLALTNIPGAVLESTSDKVEPINIHRLNSSVTVLRTKTRPKSLEVIGSDGKTYSYLLKAREDLRLDERIMQFLRVTNDFLKADDDAGARDLSAQSYSVIPLSKNAGLIQMVPHVIPLFQVYTSQNDAMGRAQQESVAESSAQQQPSPPTAQFYAKLKQHGITNVSPSNRSQWPVSVLNEVYQELVAQRPRNVVQQEILVQSEDLRQSWTKITRFCNSLAVMSILGYIIGLGDRHLDNILLCIVSGDIVHIDYNVCFDKGRRLKVSEIVPFRLTPMLQDALGVTGVEGKFRTAFETTLRIVRSDHVREALLTLIEAFVYSPLVDWNADDKRQGREVDLKARLEANVNLSLFLSRAEERRQVTIAFGRQFEQCADFISKTFTESAVPFLTMLEKRKLLMSLEWKERTLLKEVSSTKAELSTIQEAEKCKRAELASLTARCTDIADRLTNFAADCFKRHRHIQELKQKCVTFAESDPLGQLEAVTIAVDTTSFQVIHATLRDASKLSTSAGSLSQLVAALESKCRLVDANVIRSRFEIKKIADYLIPFLSSYGHQRKELDAYITLAQNFEGKDVYFKWWKLCTEYLRGLVEGQTQEYATSIMNCPTPSEEDIAESRMVLSRLDETQFEVGAGVSSLNEASRILLANKLLQITSNDLFAMNLSNAQGQRLLKLAGASWIVEALEHLDEPTCYSNVGAFTPSLKVPQKFEAIASMTHACCVLLNLVSTPKGSMKRLRTNDLFALAHDRNYKADVGKCLIGFYEVLQEIGSFSFVLQDEFISNLYGRDFGMSRHLQKFVKEVLTTSSENKHKAIVSLSMLDVSNGSSSSIQTMLTGQPGLCKLLVAGFAIIQKISVLVENLCLMSIVTGEEAARISDLSSTTWLDFERNVVNLFAVSDYDADFKVQETRTLWSAHIDNFVSKCLSILFRYQLFSIIIHEWKFDFNAFDRRADKTEAFGVEALSERWTEFSRSQIEDILPSTMNDSLSATLKMQASNVTNSVVKLMTTCNECLSYRWGEAQLNAWAQHLMTIKARHVGRIRYATWLAGAKPAEDGLTNLTRTELVACILSQVPQLNALLTDQVALQASVTELTQQLDYLASNISNISHSTNENLHTYIHNYYDQVAGLVDYGRTLGDLVQGISLIETSSGEIKLEVDTAGTIIIQSASSVILEMQSLNEALDVLVTQVQEYQGKLQQTQDMYDAVASKKVAAESELHSLCLDYKHTVVEVAHVLSKYANEMRALLNNSDALKDPSNQRAAESVISSSVHHQVKANTRDAQSTEFSTGYLYSENDRLVQMLLRSIQSVNHYQVLKEVLKNHGEQSILLRDTISQLDRLLSKFVMQVGQNLSDDDKCDESSQVYLLSKLLLDLMETLQIGKNETEVITVCKSDGSSNSPLFEAQYLLRGCLKLFFKATEMANHLSSIQNNEIWKVTSMPDEIATEDKTYDNSAILEFEEKLAMDVSSDCNSNDVAAKTSMSVEEKSLYGLQVLKRIEEKLSGFVPEVTAAPALLTVEQQASWLIDEATNIDNLCLMYEGWTPWI</sequence>
<dbReference type="InterPro" id="IPR018936">
    <property type="entry name" value="PI3/4_kinase_CS"/>
</dbReference>
<dbReference type="PANTHER" id="PTHR11139:SF71">
    <property type="entry name" value="SERINE_THREONINE-PROTEIN KINASE SMG1"/>
    <property type="match status" value="1"/>
</dbReference>
<dbReference type="EMBL" id="CCYD01001864">
    <property type="protein sequence ID" value="CEG45929.1"/>
    <property type="molecule type" value="Genomic_DNA"/>
</dbReference>
<dbReference type="SMART" id="SM00146">
    <property type="entry name" value="PI3Kc"/>
    <property type="match status" value="1"/>
</dbReference>
<dbReference type="GO" id="GO:0005634">
    <property type="term" value="C:nucleus"/>
    <property type="evidence" value="ECO:0007669"/>
    <property type="project" value="TreeGrafter"/>
</dbReference>
<dbReference type="GeneID" id="36397317"/>
<dbReference type="GO" id="GO:0004674">
    <property type="term" value="F:protein serine/threonine kinase activity"/>
    <property type="evidence" value="ECO:0007669"/>
    <property type="project" value="UniProtKB-EC"/>
</dbReference>
<protein>
    <recommendedName>
        <fullName evidence="1">non-specific serine/threonine protein kinase</fullName>
        <ecNumber evidence="1">2.7.11.1</ecNumber>
    </recommendedName>
</protein>
<proteinExistence type="predicted"/>